<dbReference type="Pfam" id="PF01205">
    <property type="entry name" value="Impact_N"/>
    <property type="match status" value="1"/>
</dbReference>
<comment type="caution">
    <text evidence="8">The sequence shown here is derived from an EMBL/GenBank/DDBJ whole genome shotgun (WGS) entry which is preliminary data.</text>
</comment>
<evidence type="ECO:0000256" key="2">
    <source>
        <dbReference type="ARBA" id="ARBA00007665"/>
    </source>
</evidence>
<dbReference type="GO" id="GO:0005737">
    <property type="term" value="C:cytoplasm"/>
    <property type="evidence" value="ECO:0007669"/>
    <property type="project" value="UniProtKB-SubCell"/>
</dbReference>
<dbReference type="InterPro" id="IPR036956">
    <property type="entry name" value="Impact_N_sf"/>
</dbReference>
<dbReference type="SUPFAM" id="SSF54495">
    <property type="entry name" value="UBC-like"/>
    <property type="match status" value="1"/>
</dbReference>
<protein>
    <recommendedName>
        <fullName evidence="7">RWD domain-containing protein</fullName>
    </recommendedName>
</protein>
<keyword evidence="3" id="KW-0963">Cytoplasm</keyword>
<dbReference type="InterPro" id="IPR023582">
    <property type="entry name" value="Impact"/>
</dbReference>
<dbReference type="InterPro" id="IPR006575">
    <property type="entry name" value="RWD_dom"/>
</dbReference>
<dbReference type="PROSITE" id="PS50908">
    <property type="entry name" value="RWD"/>
    <property type="match status" value="1"/>
</dbReference>
<evidence type="ECO:0000256" key="5">
    <source>
        <dbReference type="ARBA" id="ARBA00022845"/>
    </source>
</evidence>
<dbReference type="GO" id="GO:0006417">
    <property type="term" value="P:regulation of translation"/>
    <property type="evidence" value="ECO:0007669"/>
    <property type="project" value="UniProtKB-KW"/>
</dbReference>
<comment type="similarity">
    <text evidence="2">Belongs to the IMPACT family.</text>
</comment>
<dbReference type="Gene3D" id="3.10.110.10">
    <property type="entry name" value="Ubiquitin Conjugating Enzyme"/>
    <property type="match status" value="1"/>
</dbReference>
<dbReference type="Pfam" id="PF05773">
    <property type="entry name" value="RWD"/>
    <property type="match status" value="1"/>
</dbReference>
<dbReference type="SUPFAM" id="SSF54211">
    <property type="entry name" value="Ribosomal protein S5 domain 2-like"/>
    <property type="match status" value="1"/>
</dbReference>
<feature type="domain" description="RWD" evidence="7">
    <location>
        <begin position="16"/>
        <end position="133"/>
    </location>
</feature>
<reference evidence="8 9" key="1">
    <citation type="submission" date="2024-10" db="EMBL/GenBank/DDBJ databases">
        <title>Updated reference genomes for cyclostephanoid diatoms.</title>
        <authorList>
            <person name="Roberts W.R."/>
            <person name="Alverson A.J."/>
        </authorList>
    </citation>
    <scope>NUCLEOTIDE SEQUENCE [LARGE SCALE GENOMIC DNA]</scope>
    <source>
        <strain evidence="8 9">AJA010-31</strain>
    </source>
</reference>
<keyword evidence="5" id="KW-0810">Translation regulation</keyword>
<dbReference type="InterPro" id="IPR016135">
    <property type="entry name" value="UBQ-conjugating_enzyme/RWD"/>
</dbReference>
<gene>
    <name evidence="8" type="ORF">ACHAWO_007274</name>
</gene>
<evidence type="ECO:0000256" key="6">
    <source>
        <dbReference type="ARBA" id="ARBA00023016"/>
    </source>
</evidence>
<evidence type="ECO:0000256" key="3">
    <source>
        <dbReference type="ARBA" id="ARBA00022490"/>
    </source>
</evidence>
<sequence length="315" mass="35346">MSSENSTEEINDRRSDELEALSAYYGRDLSSTLALTSDDNDAPLDGPWFLRIRHDERGENNSSLGVPTLEIRLPPSYPIGDTPPKPILHNIMMNPTKKEELLQELIDMYEGFEVAILWTERCREELLSFEIETSNVNNVECQVDDTTTDNIDNEVRSRTYIPSTSKFDQPIRNFPVGVLDNAAFKREIIRTPPFHPPKSGPSELMIAHVSSVDCIEHVQWVLGELLFNDKKVSRASHNMFAYRFTKDGILVSDNDDDGEKGSGAKIASLLQLSKVENVLVVVSRWYGGIHLGPARFKHIASVARDGLVLAGFITD</sequence>
<keyword evidence="4" id="KW-0678">Repressor</keyword>
<dbReference type="EMBL" id="JALLPJ020001369">
    <property type="protein sequence ID" value="KAL3767331.1"/>
    <property type="molecule type" value="Genomic_DNA"/>
</dbReference>
<dbReference type="PANTHER" id="PTHR16301">
    <property type="entry name" value="IMPACT-RELATED"/>
    <property type="match status" value="1"/>
</dbReference>
<dbReference type="Proteomes" id="UP001530400">
    <property type="component" value="Unassembled WGS sequence"/>
</dbReference>
<evidence type="ECO:0000313" key="8">
    <source>
        <dbReference type="EMBL" id="KAL3767331.1"/>
    </source>
</evidence>
<evidence type="ECO:0000313" key="9">
    <source>
        <dbReference type="Proteomes" id="UP001530400"/>
    </source>
</evidence>
<proteinExistence type="inferred from homology"/>
<comment type="subcellular location">
    <subcellularLocation>
        <location evidence="1">Cytoplasm</location>
    </subcellularLocation>
</comment>
<name>A0ABD3MZF7_9STRA</name>
<organism evidence="8 9">
    <name type="scientific">Cyclotella atomus</name>
    <dbReference type="NCBI Taxonomy" id="382360"/>
    <lineage>
        <taxon>Eukaryota</taxon>
        <taxon>Sar</taxon>
        <taxon>Stramenopiles</taxon>
        <taxon>Ochrophyta</taxon>
        <taxon>Bacillariophyta</taxon>
        <taxon>Coscinodiscophyceae</taxon>
        <taxon>Thalassiosirophycidae</taxon>
        <taxon>Stephanodiscales</taxon>
        <taxon>Stephanodiscaceae</taxon>
        <taxon>Cyclotella</taxon>
    </lineage>
</organism>
<accession>A0ABD3MZF7</accession>
<dbReference type="AlphaFoldDB" id="A0ABD3MZF7"/>
<keyword evidence="9" id="KW-1185">Reference proteome</keyword>
<dbReference type="InterPro" id="IPR001498">
    <property type="entry name" value="Impact_N"/>
</dbReference>
<evidence type="ECO:0000259" key="7">
    <source>
        <dbReference type="PROSITE" id="PS50908"/>
    </source>
</evidence>
<evidence type="ECO:0000256" key="4">
    <source>
        <dbReference type="ARBA" id="ARBA00022491"/>
    </source>
</evidence>
<dbReference type="Gene3D" id="3.30.230.30">
    <property type="entry name" value="Impact, N-terminal domain"/>
    <property type="match status" value="1"/>
</dbReference>
<keyword evidence="6" id="KW-0346">Stress response</keyword>
<dbReference type="PANTHER" id="PTHR16301:SF25">
    <property type="entry name" value="PROTEIN IMPACT"/>
    <property type="match status" value="1"/>
</dbReference>
<evidence type="ECO:0000256" key="1">
    <source>
        <dbReference type="ARBA" id="ARBA00004496"/>
    </source>
</evidence>
<dbReference type="InterPro" id="IPR020568">
    <property type="entry name" value="Ribosomal_Su5_D2-typ_SF"/>
</dbReference>